<evidence type="ECO:0000256" key="2">
    <source>
        <dbReference type="ARBA" id="ARBA00023027"/>
    </source>
</evidence>
<dbReference type="InterPro" id="IPR013118">
    <property type="entry name" value="Mannitol_DH_C"/>
</dbReference>
<dbReference type="InterPro" id="IPR013328">
    <property type="entry name" value="6PGD_dom2"/>
</dbReference>
<sequence>MPNPSVLQFGTSRFLQAHADLFFAESMPDARPVTVVQTSGDARRAARLAALAKGYQVRIRGLVNGVPTDTVQEVSSIRRGLSFEADMAEVQDLAQRVDIILSNTGDTGFSPTPADAKPDLCPKMSYPAKLAHLLHRRFRAGARPVQIMPTELIRNNGTQLRHLVCQAAADMGKEYHDWLCHEVVWVNSLVDRIVSQPLYPAGAVAEPYALWAIQDQARLTVPCIHPAVQVVPDLGVIERRKLFVLNLGHSLMVSEWLEKGRFGPVHVRDVMQDADWAARLRALYKDEVRPAFVLAGEAEGLDDYIETTLGRFANPYLDHRLEDIAQNHAEKLDRRIGAFLSWAQAHGDSGPKPKLRAALQGQIE</sequence>
<evidence type="ECO:0000259" key="3">
    <source>
        <dbReference type="Pfam" id="PF01232"/>
    </source>
</evidence>
<dbReference type="Pfam" id="PF08125">
    <property type="entry name" value="Mannitol_dh_C"/>
    <property type="match status" value="1"/>
</dbReference>
<keyword evidence="1" id="KW-0560">Oxidoreductase</keyword>
<dbReference type="InterPro" id="IPR013131">
    <property type="entry name" value="Mannitol_DH_N"/>
</dbReference>
<dbReference type="RefSeq" id="WP_090737910.1">
    <property type="nucleotide sequence ID" value="NZ_FOHO01000022.1"/>
</dbReference>
<dbReference type="Gene3D" id="1.10.1040.10">
    <property type="entry name" value="N-(1-d-carboxylethyl)-l-norvaline Dehydrogenase, domain 2"/>
    <property type="match status" value="1"/>
</dbReference>
<proteinExistence type="predicted"/>
<reference evidence="5 6" key="1">
    <citation type="submission" date="2016-10" db="EMBL/GenBank/DDBJ databases">
        <authorList>
            <person name="de Groot N.N."/>
        </authorList>
    </citation>
    <scope>NUCLEOTIDE SEQUENCE [LARGE SCALE GENOMIC DNA]</scope>
    <source>
        <strain evidence="5 6">DSM 17862</strain>
    </source>
</reference>
<dbReference type="Proteomes" id="UP000199180">
    <property type="component" value="Unassembled WGS sequence"/>
</dbReference>
<feature type="domain" description="Mannitol dehydrogenase C-terminal" evidence="4">
    <location>
        <begin position="238"/>
        <end position="347"/>
    </location>
</feature>
<protein>
    <submittedName>
        <fullName evidence="5">Tagaturonate reductase</fullName>
    </submittedName>
</protein>
<dbReference type="InterPro" id="IPR008927">
    <property type="entry name" value="6-PGluconate_DH-like_C_sf"/>
</dbReference>
<evidence type="ECO:0000259" key="4">
    <source>
        <dbReference type="Pfam" id="PF08125"/>
    </source>
</evidence>
<evidence type="ECO:0000256" key="1">
    <source>
        <dbReference type="ARBA" id="ARBA00023002"/>
    </source>
</evidence>
<dbReference type="Pfam" id="PF01232">
    <property type="entry name" value="Mannitol_dh"/>
    <property type="match status" value="1"/>
</dbReference>
<evidence type="ECO:0000313" key="5">
    <source>
        <dbReference type="EMBL" id="SEU05848.1"/>
    </source>
</evidence>
<organism evidence="5 6">
    <name type="scientific">Paracoccus homiensis</name>
    <dbReference type="NCBI Taxonomy" id="364199"/>
    <lineage>
        <taxon>Bacteria</taxon>
        <taxon>Pseudomonadati</taxon>
        <taxon>Pseudomonadota</taxon>
        <taxon>Alphaproteobacteria</taxon>
        <taxon>Rhodobacterales</taxon>
        <taxon>Paracoccaceae</taxon>
        <taxon>Paracoccus</taxon>
    </lineage>
</organism>
<dbReference type="EMBL" id="FOHO01000022">
    <property type="protein sequence ID" value="SEU05848.1"/>
    <property type="molecule type" value="Genomic_DNA"/>
</dbReference>
<dbReference type="STRING" id="364199.SAMN04489858_12231"/>
<keyword evidence="6" id="KW-1185">Reference proteome</keyword>
<dbReference type="SUPFAM" id="SSF48179">
    <property type="entry name" value="6-phosphogluconate dehydrogenase C-terminal domain-like"/>
    <property type="match status" value="1"/>
</dbReference>
<dbReference type="PANTHER" id="PTHR30524">
    <property type="entry name" value="MANNITOL-1-PHOSPHATE 5-DEHYDROGENASE"/>
    <property type="match status" value="1"/>
</dbReference>
<dbReference type="PANTHER" id="PTHR30524:SF0">
    <property type="entry name" value="ALTRONATE OXIDOREDUCTASE-RELATED"/>
    <property type="match status" value="1"/>
</dbReference>
<dbReference type="GO" id="GO:0016491">
    <property type="term" value="F:oxidoreductase activity"/>
    <property type="evidence" value="ECO:0007669"/>
    <property type="project" value="UniProtKB-KW"/>
</dbReference>
<dbReference type="SUPFAM" id="SSF51735">
    <property type="entry name" value="NAD(P)-binding Rossmann-fold domains"/>
    <property type="match status" value="1"/>
</dbReference>
<accession>A0A1I0J7D9</accession>
<name>A0A1I0J7D9_9RHOB</name>
<keyword evidence="2" id="KW-0520">NAD</keyword>
<dbReference type="Gene3D" id="3.40.50.720">
    <property type="entry name" value="NAD(P)-binding Rossmann-like Domain"/>
    <property type="match status" value="1"/>
</dbReference>
<dbReference type="OrthoDB" id="271711at2"/>
<evidence type="ECO:0000313" key="6">
    <source>
        <dbReference type="Proteomes" id="UP000199180"/>
    </source>
</evidence>
<feature type="domain" description="Mannitol dehydrogenase N-terminal" evidence="3">
    <location>
        <begin position="5"/>
        <end position="217"/>
    </location>
</feature>
<gene>
    <name evidence="5" type="ORF">SAMN04489858_12231</name>
</gene>
<dbReference type="InterPro" id="IPR036291">
    <property type="entry name" value="NAD(P)-bd_dom_sf"/>
</dbReference>
<dbReference type="AlphaFoldDB" id="A0A1I0J7D9"/>